<dbReference type="STRING" id="990371.SAMN05421813_11060"/>
<proteinExistence type="predicted"/>
<dbReference type="InterPro" id="IPR041662">
    <property type="entry name" value="SusD-like_2"/>
</dbReference>
<accession>A0A1G9SHE1</accession>
<dbReference type="RefSeq" id="WP_090704061.1">
    <property type="nucleotide sequence ID" value="NZ_FNHH01000010.1"/>
</dbReference>
<dbReference type="Pfam" id="PF12771">
    <property type="entry name" value="SusD-like_2"/>
    <property type="match status" value="1"/>
</dbReference>
<dbReference type="SUPFAM" id="SSF48452">
    <property type="entry name" value="TPR-like"/>
    <property type="match status" value="1"/>
</dbReference>
<protein>
    <submittedName>
        <fullName evidence="2">Starch-binding associating with outer membrane</fullName>
    </submittedName>
</protein>
<evidence type="ECO:0000313" key="2">
    <source>
        <dbReference type="EMBL" id="SDM34849.1"/>
    </source>
</evidence>
<dbReference type="Gene3D" id="1.25.40.390">
    <property type="match status" value="1"/>
</dbReference>
<gene>
    <name evidence="2" type="ORF">SAMN05421813_11060</name>
</gene>
<feature type="signal peptide" evidence="1">
    <location>
        <begin position="1"/>
        <end position="23"/>
    </location>
</feature>
<dbReference type="AlphaFoldDB" id="A0A1G9SHE1"/>
<dbReference type="OrthoDB" id="9766256at2"/>
<sequence length="533" mass="58772">MKKTFFKLIYAAGAVLLVTTMQSCNTEKLTDLNKNPDAIEYVIPEYSFTAAVLASGPGENYRALGQGLQYFSSYKEVPATGDKFYNFNGTAGSFGVYTGQWNRLLQLAKEIPGAENVNKRAAVEILRILAFHQQTDVMGDMPYADAMKGLDNLKPKYDTQKSIYTAMLTELETALKSMDATKPNVFGSADPYFKGDVAKWKKFGYTLMLRLGMRLSDVEPATAKAWVEKAVAGGVMTAFADIAYLKYANVTGQMNPRVNGYIAGDFTSPGGDNVEGSKWSGKFIDHLKNTNDPRLPVISVVWVPSGGTYTANNTPSAQRGMVNGSINTRPSDFDSYSEPSLLYIDRGSPIITMGPAEAYLLIAEAAARGWSVGTTALAAYDNGVRAAMAQWALWPSVAPHSGVITTSQVDAYLLANPYPVIGTFAQQLETISTQKWISLLGDDYEVYSNWRRTKYPVFNYANWTNTSGQKVSYPGNVTAGKMWRRFSLPIAERNVNPDNYYEAIKRQNYSEEQIDLLQGRMWWDVGPGTGQSN</sequence>
<dbReference type="EMBL" id="FNHH01000010">
    <property type="protein sequence ID" value="SDM34849.1"/>
    <property type="molecule type" value="Genomic_DNA"/>
</dbReference>
<evidence type="ECO:0000313" key="3">
    <source>
        <dbReference type="Proteomes" id="UP000199226"/>
    </source>
</evidence>
<keyword evidence="1" id="KW-0732">Signal</keyword>
<dbReference type="PROSITE" id="PS51257">
    <property type="entry name" value="PROKAR_LIPOPROTEIN"/>
    <property type="match status" value="1"/>
</dbReference>
<evidence type="ECO:0000256" key="1">
    <source>
        <dbReference type="SAM" id="SignalP"/>
    </source>
</evidence>
<name>A0A1G9SHE1_9SPHI</name>
<reference evidence="3" key="1">
    <citation type="submission" date="2016-10" db="EMBL/GenBank/DDBJ databases">
        <authorList>
            <person name="Varghese N."/>
            <person name="Submissions S."/>
        </authorList>
    </citation>
    <scope>NUCLEOTIDE SEQUENCE [LARGE SCALE GENOMIC DNA]</scope>
    <source>
        <strain evidence="3">DSM 24536</strain>
    </source>
</reference>
<dbReference type="InterPro" id="IPR011990">
    <property type="entry name" value="TPR-like_helical_dom_sf"/>
</dbReference>
<feature type="chain" id="PRO_5011741857" evidence="1">
    <location>
        <begin position="24"/>
        <end position="533"/>
    </location>
</feature>
<organism evidence="2 3">
    <name type="scientific">Daejeonella rubra</name>
    <dbReference type="NCBI Taxonomy" id="990371"/>
    <lineage>
        <taxon>Bacteria</taxon>
        <taxon>Pseudomonadati</taxon>
        <taxon>Bacteroidota</taxon>
        <taxon>Sphingobacteriia</taxon>
        <taxon>Sphingobacteriales</taxon>
        <taxon>Sphingobacteriaceae</taxon>
        <taxon>Daejeonella</taxon>
    </lineage>
</organism>
<keyword evidence="3" id="KW-1185">Reference proteome</keyword>
<dbReference type="Proteomes" id="UP000199226">
    <property type="component" value="Unassembled WGS sequence"/>
</dbReference>